<dbReference type="AlphaFoldDB" id="A0A4Q9NCK6"/>
<feature type="compositionally biased region" description="Polar residues" evidence="1">
    <location>
        <begin position="339"/>
        <end position="354"/>
    </location>
</feature>
<name>A0A4Q9NCK6_9APHY</name>
<gene>
    <name evidence="2" type="ORF">BD310DRAFT_950661</name>
</gene>
<feature type="compositionally biased region" description="Basic and acidic residues" evidence="1">
    <location>
        <begin position="181"/>
        <end position="190"/>
    </location>
</feature>
<feature type="compositionally biased region" description="Basic residues" evidence="1">
    <location>
        <begin position="311"/>
        <end position="330"/>
    </location>
</feature>
<accession>A0A4Q9NCK6</accession>
<organism evidence="2 3">
    <name type="scientific">Dichomitus squalens</name>
    <dbReference type="NCBI Taxonomy" id="114155"/>
    <lineage>
        <taxon>Eukaryota</taxon>
        <taxon>Fungi</taxon>
        <taxon>Dikarya</taxon>
        <taxon>Basidiomycota</taxon>
        <taxon>Agaricomycotina</taxon>
        <taxon>Agaricomycetes</taxon>
        <taxon>Polyporales</taxon>
        <taxon>Polyporaceae</taxon>
        <taxon>Dichomitus</taxon>
    </lineage>
</organism>
<protein>
    <submittedName>
        <fullName evidence="2">Uncharacterized protein</fullName>
    </submittedName>
</protein>
<dbReference type="Proteomes" id="UP000292082">
    <property type="component" value="Unassembled WGS sequence"/>
</dbReference>
<feature type="compositionally biased region" description="Pro residues" evidence="1">
    <location>
        <begin position="356"/>
        <end position="367"/>
    </location>
</feature>
<feature type="compositionally biased region" description="Low complexity" evidence="1">
    <location>
        <begin position="221"/>
        <end position="236"/>
    </location>
</feature>
<evidence type="ECO:0000313" key="2">
    <source>
        <dbReference type="EMBL" id="TBU55651.1"/>
    </source>
</evidence>
<keyword evidence="3" id="KW-1185">Reference proteome</keyword>
<feature type="region of interest" description="Disordered" evidence="1">
    <location>
        <begin position="1"/>
        <end position="72"/>
    </location>
</feature>
<evidence type="ECO:0000313" key="3">
    <source>
        <dbReference type="Proteomes" id="UP000292082"/>
    </source>
</evidence>
<sequence length="430" mass="45341">MQSQEISHAMSNNPIGSAPSAIQSPVPLPPSTPDDKHAIAVHQQASAHVTLPTSGSGSGSSSSKLPPVSVEGTTLSIESHVLTPDTSITPTPVESLSPLFADQDAKHAHLSAATCLQGPVQVEAAVKPRSADTPDSSQYGEVEEPGAPTRASIRKWAKATPAGPPRNTPSPSGSAELGHSSSDHHIDRQSLTHSVSGKNIGLGTASGSGSSSGDDEDSGGSRHSSSNSLGHESSGNIADIESGGSASPLHLPDPSSALDPDLSPSSSPPVRRAVHRPSPQSHGQSSTSDCPPPVLVNPDAVAQEQRERLERRHHRHLPHHPHSSRRRHRDRERERRARTSNPTSPANAHAQEQNPPTAPDARPPAAPMRPLRPLQLITGGMDVLEDIGRMLQGSRQPLLRTRVDLGATSPPRRANDVLSDIHDMIRMTRQ</sequence>
<evidence type="ECO:0000256" key="1">
    <source>
        <dbReference type="SAM" id="MobiDB-lite"/>
    </source>
</evidence>
<feature type="compositionally biased region" description="Polar residues" evidence="1">
    <location>
        <begin position="43"/>
        <end position="53"/>
    </location>
</feature>
<feature type="compositionally biased region" description="Polar residues" evidence="1">
    <location>
        <begin position="1"/>
        <end position="23"/>
    </location>
</feature>
<proteinExistence type="predicted"/>
<feature type="compositionally biased region" description="Polar residues" evidence="1">
    <location>
        <begin position="280"/>
        <end position="289"/>
    </location>
</feature>
<feature type="compositionally biased region" description="Low complexity" evidence="1">
    <location>
        <begin position="245"/>
        <end position="279"/>
    </location>
</feature>
<feature type="region of interest" description="Disordered" evidence="1">
    <location>
        <begin position="125"/>
        <end position="369"/>
    </location>
</feature>
<dbReference type="EMBL" id="ML145165">
    <property type="protein sequence ID" value="TBU55651.1"/>
    <property type="molecule type" value="Genomic_DNA"/>
</dbReference>
<reference evidence="2 3" key="1">
    <citation type="submission" date="2019-01" db="EMBL/GenBank/DDBJ databases">
        <title>Draft genome sequences of three monokaryotic isolates of the white-rot basidiomycete fungus Dichomitus squalens.</title>
        <authorList>
            <consortium name="DOE Joint Genome Institute"/>
            <person name="Lopez S.C."/>
            <person name="Andreopoulos B."/>
            <person name="Pangilinan J."/>
            <person name="Lipzen A."/>
            <person name="Riley R."/>
            <person name="Ahrendt S."/>
            <person name="Ng V."/>
            <person name="Barry K."/>
            <person name="Daum C."/>
            <person name="Grigoriev I.V."/>
            <person name="Hilden K.S."/>
            <person name="Makela M.R."/>
            <person name="de Vries R.P."/>
        </authorList>
    </citation>
    <scope>NUCLEOTIDE SEQUENCE [LARGE SCALE GENOMIC DNA]</scope>
    <source>
        <strain evidence="2 3">CBS 464.89</strain>
    </source>
</reference>